<name>A0A7W8ILE2_9BACT</name>
<protein>
    <submittedName>
        <fullName evidence="1">Uncharacterized protein</fullName>
    </submittedName>
</protein>
<dbReference type="EMBL" id="JACHDY010000007">
    <property type="protein sequence ID" value="MBB5319262.1"/>
    <property type="molecule type" value="Genomic_DNA"/>
</dbReference>
<proteinExistence type="predicted"/>
<dbReference type="Proteomes" id="UP000568106">
    <property type="component" value="Unassembled WGS sequence"/>
</dbReference>
<accession>A0A7W8ILE2</accession>
<sequence>MTAIARSIGTEILAKFSWTTTHPIRTLHRHDGYITFMVKDAGDPDRRERHFAIRVDALDTWFPEFTDRSSVLYGLHSTTRRRLMTAKALRWLAQGFV</sequence>
<keyword evidence="2" id="KW-1185">Reference proteome</keyword>
<organism evidence="1 2">
    <name type="scientific">Tunturiibacter empetritectus</name>
    <dbReference type="NCBI Taxonomy" id="3069691"/>
    <lineage>
        <taxon>Bacteria</taxon>
        <taxon>Pseudomonadati</taxon>
        <taxon>Acidobacteriota</taxon>
        <taxon>Terriglobia</taxon>
        <taxon>Terriglobales</taxon>
        <taxon>Acidobacteriaceae</taxon>
        <taxon>Tunturiibacter</taxon>
    </lineage>
</organism>
<evidence type="ECO:0000313" key="2">
    <source>
        <dbReference type="Proteomes" id="UP000568106"/>
    </source>
</evidence>
<gene>
    <name evidence="1" type="ORF">HDF09_003968</name>
</gene>
<evidence type="ECO:0000313" key="1">
    <source>
        <dbReference type="EMBL" id="MBB5319262.1"/>
    </source>
</evidence>
<comment type="caution">
    <text evidence="1">The sequence shown here is derived from an EMBL/GenBank/DDBJ whole genome shotgun (WGS) entry which is preliminary data.</text>
</comment>
<reference evidence="1" key="1">
    <citation type="submission" date="2020-08" db="EMBL/GenBank/DDBJ databases">
        <title>Genomic Encyclopedia of Type Strains, Phase IV (KMG-V): Genome sequencing to study the core and pangenomes of soil and plant-associated prokaryotes.</title>
        <authorList>
            <person name="Whitman W."/>
        </authorList>
    </citation>
    <scope>NUCLEOTIDE SEQUENCE [LARGE SCALE GENOMIC DNA]</scope>
    <source>
        <strain evidence="1">M8UP27</strain>
    </source>
</reference>
<dbReference type="AlphaFoldDB" id="A0A7W8ILE2"/>